<proteinExistence type="inferred from homology"/>
<evidence type="ECO:0000256" key="7">
    <source>
        <dbReference type="ARBA" id="ARBA00022989"/>
    </source>
</evidence>
<evidence type="ECO:0000256" key="11">
    <source>
        <dbReference type="SAM" id="MobiDB-lite"/>
    </source>
</evidence>
<feature type="region of interest" description="Disordered" evidence="11">
    <location>
        <begin position="181"/>
        <end position="205"/>
    </location>
</feature>
<evidence type="ECO:0000256" key="8">
    <source>
        <dbReference type="ARBA" id="ARBA00023136"/>
    </source>
</evidence>
<dbReference type="InterPro" id="IPR001611">
    <property type="entry name" value="Leu-rich_rpt"/>
</dbReference>
<reference evidence="13" key="2">
    <citation type="submission" date="2019-10" db="EMBL/GenBank/DDBJ databases">
        <title>A de novo genome assembly of a pear dwarfing rootstock.</title>
        <authorList>
            <person name="Wang F."/>
            <person name="Wang J."/>
            <person name="Li S."/>
            <person name="Zhang Y."/>
            <person name="Fang M."/>
            <person name="Ma L."/>
            <person name="Zhao Y."/>
            <person name="Jiang S."/>
        </authorList>
    </citation>
    <scope>NUCLEOTIDE SEQUENCE [LARGE SCALE GENOMIC DNA]</scope>
</reference>
<comment type="subcellular location">
    <subcellularLocation>
        <location evidence="1">Membrane</location>
        <topology evidence="1">Single-pass type I membrane protein</topology>
    </subcellularLocation>
</comment>
<gene>
    <name evidence="12" type="ORF">D8674_007158</name>
</gene>
<dbReference type="PANTHER" id="PTHR48063">
    <property type="entry name" value="LRR RECEPTOR-LIKE KINASE"/>
    <property type="match status" value="1"/>
</dbReference>
<sequence length="247" mass="27712">MPRVISLRNNSLSGSIPFEIGQLQFLQQLDLSINNFSRNIPDQVANLTKLERLELNSNRLSGEIPSSLSSLHFLSTFTVAYNNLEGPIPAGTQLQGFSVSAFEGNPKLCGAPLSNQCLPDADENENNQDLDDDEDQRLLGFCCPLLLKRTWRYAYFQLLDNIQFMVYLKWGRLRRRKAQGQVQVQVPSPSKSKSSKPDGETVSANRSEYANNSNSFMVPDNFQTTSLFNVPVNARCPEDEEILVCTD</sequence>
<feature type="compositionally biased region" description="Low complexity" evidence="11">
    <location>
        <begin position="181"/>
        <end position="192"/>
    </location>
</feature>
<dbReference type="AlphaFoldDB" id="A0A5N5G0Y3"/>
<evidence type="ECO:0000256" key="6">
    <source>
        <dbReference type="ARBA" id="ARBA00022737"/>
    </source>
</evidence>
<dbReference type="EMBL" id="SMOL01000559">
    <property type="protein sequence ID" value="KAB2607441.1"/>
    <property type="molecule type" value="Genomic_DNA"/>
</dbReference>
<evidence type="ECO:0000313" key="12">
    <source>
        <dbReference type="EMBL" id="KAB2607441.1"/>
    </source>
</evidence>
<keyword evidence="8" id="KW-0472">Membrane</keyword>
<comment type="similarity">
    <text evidence="2">Belongs to the RLP family.</text>
</comment>
<accession>A0A5N5G0Y3</accession>
<keyword evidence="5" id="KW-0732">Signal</keyword>
<evidence type="ECO:0000256" key="3">
    <source>
        <dbReference type="ARBA" id="ARBA00022614"/>
    </source>
</evidence>
<keyword evidence="9 12" id="KW-0675">Receptor</keyword>
<dbReference type="SUPFAM" id="SSF52058">
    <property type="entry name" value="L domain-like"/>
    <property type="match status" value="1"/>
</dbReference>
<keyword evidence="3" id="KW-0433">Leucine-rich repeat</keyword>
<dbReference type="PANTHER" id="PTHR48063:SF98">
    <property type="entry name" value="LRR RECEPTOR-LIKE SERINE_THREONINE-PROTEIN KINASE FLS2"/>
    <property type="match status" value="1"/>
</dbReference>
<dbReference type="Pfam" id="PF00560">
    <property type="entry name" value="LRR_1"/>
    <property type="match status" value="3"/>
</dbReference>
<keyword evidence="4" id="KW-0812">Transmembrane</keyword>
<name>A0A5N5G0Y3_9ROSA</name>
<dbReference type="OrthoDB" id="1734423at2759"/>
<dbReference type="InterPro" id="IPR032675">
    <property type="entry name" value="LRR_dom_sf"/>
</dbReference>
<evidence type="ECO:0000256" key="1">
    <source>
        <dbReference type="ARBA" id="ARBA00004479"/>
    </source>
</evidence>
<protein>
    <submittedName>
        <fullName evidence="12">Tyrosine-sulfated glycopeptide receptor 1-like</fullName>
    </submittedName>
</protein>
<evidence type="ECO:0000313" key="13">
    <source>
        <dbReference type="Proteomes" id="UP000327157"/>
    </source>
</evidence>
<dbReference type="InterPro" id="IPR046956">
    <property type="entry name" value="RLP23-like"/>
</dbReference>
<keyword evidence="7" id="KW-1133">Transmembrane helix</keyword>
<comment type="caution">
    <text evidence="12">The sequence shown here is derived from an EMBL/GenBank/DDBJ whole genome shotgun (WGS) entry which is preliminary data.</text>
</comment>
<reference evidence="12 13" key="3">
    <citation type="submission" date="2019-11" db="EMBL/GenBank/DDBJ databases">
        <title>A de novo genome assembly of a pear dwarfing rootstock.</title>
        <authorList>
            <person name="Wang F."/>
            <person name="Wang J."/>
            <person name="Li S."/>
            <person name="Zhang Y."/>
            <person name="Fang M."/>
            <person name="Ma L."/>
            <person name="Zhao Y."/>
            <person name="Jiang S."/>
        </authorList>
    </citation>
    <scope>NUCLEOTIDE SEQUENCE [LARGE SCALE GENOMIC DNA]</scope>
    <source>
        <strain evidence="12">S2</strain>
        <tissue evidence="12">Leaf</tissue>
    </source>
</reference>
<evidence type="ECO:0000256" key="2">
    <source>
        <dbReference type="ARBA" id="ARBA00009592"/>
    </source>
</evidence>
<dbReference type="Gene3D" id="3.80.10.10">
    <property type="entry name" value="Ribonuclease Inhibitor"/>
    <property type="match status" value="1"/>
</dbReference>
<evidence type="ECO:0000256" key="4">
    <source>
        <dbReference type="ARBA" id="ARBA00022692"/>
    </source>
</evidence>
<evidence type="ECO:0000256" key="10">
    <source>
        <dbReference type="ARBA" id="ARBA00023180"/>
    </source>
</evidence>
<organism evidence="12 13">
    <name type="scientific">Pyrus ussuriensis x Pyrus communis</name>
    <dbReference type="NCBI Taxonomy" id="2448454"/>
    <lineage>
        <taxon>Eukaryota</taxon>
        <taxon>Viridiplantae</taxon>
        <taxon>Streptophyta</taxon>
        <taxon>Embryophyta</taxon>
        <taxon>Tracheophyta</taxon>
        <taxon>Spermatophyta</taxon>
        <taxon>Magnoliopsida</taxon>
        <taxon>eudicotyledons</taxon>
        <taxon>Gunneridae</taxon>
        <taxon>Pentapetalae</taxon>
        <taxon>rosids</taxon>
        <taxon>fabids</taxon>
        <taxon>Rosales</taxon>
        <taxon>Rosaceae</taxon>
        <taxon>Amygdaloideae</taxon>
        <taxon>Maleae</taxon>
        <taxon>Pyrus</taxon>
    </lineage>
</organism>
<dbReference type="GO" id="GO:0016020">
    <property type="term" value="C:membrane"/>
    <property type="evidence" value="ECO:0007669"/>
    <property type="project" value="UniProtKB-SubCell"/>
</dbReference>
<dbReference type="Proteomes" id="UP000327157">
    <property type="component" value="Chromosome 11"/>
</dbReference>
<evidence type="ECO:0000256" key="9">
    <source>
        <dbReference type="ARBA" id="ARBA00023170"/>
    </source>
</evidence>
<evidence type="ECO:0000256" key="5">
    <source>
        <dbReference type="ARBA" id="ARBA00022729"/>
    </source>
</evidence>
<dbReference type="FunFam" id="3.80.10.10:FF:000111">
    <property type="entry name" value="LRR receptor-like serine/threonine-protein kinase ERECTA"/>
    <property type="match status" value="1"/>
</dbReference>
<reference evidence="12 13" key="1">
    <citation type="submission" date="2019-09" db="EMBL/GenBank/DDBJ databases">
        <authorList>
            <person name="Ou C."/>
        </authorList>
    </citation>
    <scope>NUCLEOTIDE SEQUENCE [LARGE SCALE GENOMIC DNA]</scope>
    <source>
        <strain evidence="12">S2</strain>
        <tissue evidence="12">Leaf</tissue>
    </source>
</reference>
<keyword evidence="10" id="KW-0325">Glycoprotein</keyword>
<keyword evidence="13" id="KW-1185">Reference proteome</keyword>
<keyword evidence="6" id="KW-0677">Repeat</keyword>